<dbReference type="OrthoDB" id="9792137at2"/>
<dbReference type="InterPro" id="IPR050772">
    <property type="entry name" value="Hydratase-Decarb/MhpD_sf"/>
</dbReference>
<dbReference type="EMBL" id="SLVJ01000003">
    <property type="protein sequence ID" value="TCM69187.1"/>
    <property type="molecule type" value="Genomic_DNA"/>
</dbReference>
<evidence type="ECO:0000313" key="3">
    <source>
        <dbReference type="EMBL" id="TCM69187.1"/>
    </source>
</evidence>
<dbReference type="PANTHER" id="PTHR30143:SF0">
    <property type="entry name" value="2-KETO-4-PENTENOATE HYDRATASE"/>
    <property type="match status" value="1"/>
</dbReference>
<organism evidence="3 4">
    <name type="scientific">Acinetobacter calcoaceticus</name>
    <dbReference type="NCBI Taxonomy" id="471"/>
    <lineage>
        <taxon>Bacteria</taxon>
        <taxon>Pseudomonadati</taxon>
        <taxon>Pseudomonadota</taxon>
        <taxon>Gammaproteobacteria</taxon>
        <taxon>Moraxellales</taxon>
        <taxon>Moraxellaceae</taxon>
        <taxon>Acinetobacter</taxon>
        <taxon>Acinetobacter calcoaceticus/baumannii complex</taxon>
    </lineage>
</organism>
<reference evidence="3 4" key="1">
    <citation type="submission" date="2019-03" db="EMBL/GenBank/DDBJ databases">
        <title>Genomic analyses of the natural microbiome of Caenorhabditis elegans.</title>
        <authorList>
            <person name="Samuel B."/>
        </authorList>
    </citation>
    <scope>NUCLEOTIDE SEQUENCE [LARGE SCALE GENOMIC DNA]</scope>
    <source>
        <strain evidence="3 4">JUb89</strain>
    </source>
</reference>
<dbReference type="Gene3D" id="3.90.850.10">
    <property type="entry name" value="Fumarylacetoacetase-like, C-terminal domain"/>
    <property type="match status" value="1"/>
</dbReference>
<dbReference type="PANTHER" id="PTHR30143">
    <property type="entry name" value="ACID HYDRATASE"/>
    <property type="match status" value="1"/>
</dbReference>
<dbReference type="SUPFAM" id="SSF56529">
    <property type="entry name" value="FAH"/>
    <property type="match status" value="1"/>
</dbReference>
<protein>
    <submittedName>
        <fullName evidence="3">2-keto-4-pentenoate hydratase</fullName>
    </submittedName>
</protein>
<feature type="domain" description="Fumarylacetoacetase-like C-terminal" evidence="2">
    <location>
        <begin position="78"/>
        <end position="260"/>
    </location>
</feature>
<keyword evidence="4" id="KW-1185">Reference proteome</keyword>
<sequence>MSNSTAIESVALALRQAEQTQTAIAPVRATLCGEQADLDVAYAVQQRNTQFALTAGRRIVGCKIGLTSKVVQSQLGVDQPDFGMLFADMAYGDAEAIPTSQMIQPKVEAEIALVLQHDLDKEKHHYADIINATAYALAAIEVVDSRIENWKISIVDTVADNASSAAFVLGSRPVKLENLDLLNCKMQMTRGTEVVSEGQGRACLGNPLNAAVWLADEMVRRGRPLQAGDLILTGALGPMVVAKAGDRFDVKIEGLGELSAVFA</sequence>
<gene>
    <name evidence="3" type="ORF">EC844_103134</name>
</gene>
<evidence type="ECO:0000313" key="4">
    <source>
        <dbReference type="Proteomes" id="UP000294963"/>
    </source>
</evidence>
<comment type="caution">
    <text evidence="3">The sequence shown here is derived from an EMBL/GenBank/DDBJ whole genome shotgun (WGS) entry which is preliminary data.</text>
</comment>
<keyword evidence="1" id="KW-0456">Lyase</keyword>
<dbReference type="GO" id="GO:0005737">
    <property type="term" value="C:cytoplasm"/>
    <property type="evidence" value="ECO:0007669"/>
    <property type="project" value="TreeGrafter"/>
</dbReference>
<accession>A0A4R1XX18</accession>
<dbReference type="InterPro" id="IPR036663">
    <property type="entry name" value="Fumarylacetoacetase_C_sf"/>
</dbReference>
<evidence type="ECO:0000256" key="1">
    <source>
        <dbReference type="ARBA" id="ARBA00023239"/>
    </source>
</evidence>
<proteinExistence type="predicted"/>
<dbReference type="AlphaFoldDB" id="A0A4R1XX18"/>
<evidence type="ECO:0000259" key="2">
    <source>
        <dbReference type="Pfam" id="PF01557"/>
    </source>
</evidence>
<name>A0A4R1XX18_ACICA</name>
<dbReference type="Proteomes" id="UP000294963">
    <property type="component" value="Unassembled WGS sequence"/>
</dbReference>
<dbReference type="InterPro" id="IPR011234">
    <property type="entry name" value="Fumarylacetoacetase-like_C"/>
</dbReference>
<dbReference type="NCBIfam" id="NF008461">
    <property type="entry name" value="PRK11342.1"/>
    <property type="match status" value="1"/>
</dbReference>
<dbReference type="Pfam" id="PF01557">
    <property type="entry name" value="FAA_hydrolase"/>
    <property type="match status" value="1"/>
</dbReference>
<dbReference type="GO" id="GO:0008684">
    <property type="term" value="F:2-oxopent-4-enoate hydratase activity"/>
    <property type="evidence" value="ECO:0007669"/>
    <property type="project" value="TreeGrafter"/>
</dbReference>